<evidence type="ECO:0000313" key="6">
    <source>
        <dbReference type="Proteomes" id="UP001225034"/>
    </source>
</evidence>
<keyword evidence="3" id="KW-0804">Transcription</keyword>
<dbReference type="SUPFAM" id="SSF46689">
    <property type="entry name" value="Homeodomain-like"/>
    <property type="match status" value="2"/>
</dbReference>
<comment type="caution">
    <text evidence="5">The sequence shown here is derived from an EMBL/GenBank/DDBJ whole genome shotgun (WGS) entry which is preliminary data.</text>
</comment>
<dbReference type="InterPro" id="IPR020449">
    <property type="entry name" value="Tscrpt_reg_AraC-type_HTH"/>
</dbReference>
<protein>
    <submittedName>
        <fullName evidence="5">AraC-like DNA-binding protein</fullName>
    </submittedName>
</protein>
<dbReference type="InterPro" id="IPR018060">
    <property type="entry name" value="HTH_AraC"/>
</dbReference>
<dbReference type="Pfam" id="PF12833">
    <property type="entry name" value="HTH_18"/>
    <property type="match status" value="1"/>
</dbReference>
<dbReference type="PANTHER" id="PTHR47504">
    <property type="entry name" value="RIGHT ORIGIN-BINDING PROTEIN"/>
    <property type="match status" value="1"/>
</dbReference>
<reference evidence="5 6" key="1">
    <citation type="submission" date="2023-07" db="EMBL/GenBank/DDBJ databases">
        <title>Genomic Encyclopedia of Type Strains, Phase IV (KMG-IV): sequencing the most valuable type-strain genomes for metagenomic binning, comparative biology and taxonomic classification.</title>
        <authorList>
            <person name="Goeker M."/>
        </authorList>
    </citation>
    <scope>NUCLEOTIDE SEQUENCE [LARGE SCALE GENOMIC DNA]</scope>
    <source>
        <strain evidence="5 6">DSM 19154</strain>
    </source>
</reference>
<organism evidence="5 6">
    <name type="scientific">Alkalicoccobacillus murimartini</name>
    <dbReference type="NCBI Taxonomy" id="171685"/>
    <lineage>
        <taxon>Bacteria</taxon>
        <taxon>Bacillati</taxon>
        <taxon>Bacillota</taxon>
        <taxon>Bacilli</taxon>
        <taxon>Bacillales</taxon>
        <taxon>Bacillaceae</taxon>
        <taxon>Alkalicoccobacillus</taxon>
    </lineage>
</organism>
<dbReference type="PROSITE" id="PS01124">
    <property type="entry name" value="HTH_ARAC_FAMILY_2"/>
    <property type="match status" value="1"/>
</dbReference>
<dbReference type="Gene3D" id="1.10.10.60">
    <property type="entry name" value="Homeodomain-like"/>
    <property type="match status" value="2"/>
</dbReference>
<evidence type="ECO:0000256" key="1">
    <source>
        <dbReference type="ARBA" id="ARBA00023015"/>
    </source>
</evidence>
<dbReference type="PANTHER" id="PTHR47504:SF6">
    <property type="entry name" value="ARAC-FAMILY TRANSCRIPTIONAL REGULATOR"/>
    <property type="match status" value="1"/>
</dbReference>
<dbReference type="Gene3D" id="2.60.120.260">
    <property type="entry name" value="Galactose-binding domain-like"/>
    <property type="match status" value="1"/>
</dbReference>
<dbReference type="InterPro" id="IPR009057">
    <property type="entry name" value="Homeodomain-like_sf"/>
</dbReference>
<sequence>MKNKTNVVQQAIGYIEDKIFDSDLMAESVANHVGYSVFHFHRLFYRETGFSTTDYIKKRRLTVSSRLLLHSNEPVIMIAFSGGFNSQEAFTRAFKKEFGVTPGKYRTLFRINILNKGVQSKMATKIKGWFLSGSNPDKYETALDDVHVHQGKQAAYIKSTTVSGDDEFATLMQQFKATNFIGKRMRLSGFIKTEDVQNLCGLWMRVDNRSDEVLQFDNMHNRKISGTTNWNYYTIVLDVPNQANSISVGLLLAGKGKVWVDSLKFDEVDLSVDVTNLDFSNDMHEEPVNFSFEE</sequence>
<dbReference type="Proteomes" id="UP001225034">
    <property type="component" value="Unassembled WGS sequence"/>
</dbReference>
<dbReference type="PRINTS" id="PR00032">
    <property type="entry name" value="HTHARAC"/>
</dbReference>
<keyword evidence="2" id="KW-0238">DNA-binding</keyword>
<evidence type="ECO:0000259" key="4">
    <source>
        <dbReference type="PROSITE" id="PS01124"/>
    </source>
</evidence>
<dbReference type="PROSITE" id="PS00041">
    <property type="entry name" value="HTH_ARAC_FAMILY_1"/>
    <property type="match status" value="1"/>
</dbReference>
<evidence type="ECO:0000313" key="5">
    <source>
        <dbReference type="EMBL" id="MDQ0205386.1"/>
    </source>
</evidence>
<dbReference type="InterPro" id="IPR018062">
    <property type="entry name" value="HTH_AraC-typ_CS"/>
</dbReference>
<gene>
    <name evidence="5" type="ORF">J2S05_000160</name>
</gene>
<dbReference type="RefSeq" id="WP_306979032.1">
    <property type="nucleotide sequence ID" value="NZ_JAUSUA010000001.1"/>
</dbReference>
<proteinExistence type="predicted"/>
<dbReference type="SMART" id="SM00342">
    <property type="entry name" value="HTH_ARAC"/>
    <property type="match status" value="1"/>
</dbReference>
<keyword evidence="1" id="KW-0805">Transcription regulation</keyword>
<evidence type="ECO:0000256" key="3">
    <source>
        <dbReference type="ARBA" id="ARBA00023163"/>
    </source>
</evidence>
<evidence type="ECO:0000256" key="2">
    <source>
        <dbReference type="ARBA" id="ARBA00023125"/>
    </source>
</evidence>
<name>A0ABT9YC07_9BACI</name>
<accession>A0ABT9YC07</accession>
<dbReference type="InterPro" id="IPR050959">
    <property type="entry name" value="MarA-like"/>
</dbReference>
<feature type="domain" description="HTH araC/xylS-type" evidence="4">
    <location>
        <begin position="9"/>
        <end position="108"/>
    </location>
</feature>
<keyword evidence="6" id="KW-1185">Reference proteome</keyword>
<dbReference type="EMBL" id="JAUSUA010000001">
    <property type="protein sequence ID" value="MDQ0205386.1"/>
    <property type="molecule type" value="Genomic_DNA"/>
</dbReference>